<dbReference type="AlphaFoldDB" id="A0A8J3VWC4"/>
<evidence type="ECO:0000313" key="1">
    <source>
        <dbReference type="EMBL" id="GIH20696.1"/>
    </source>
</evidence>
<proteinExistence type="predicted"/>
<dbReference type="Pfam" id="PF19866">
    <property type="entry name" value="DUF6339"/>
    <property type="match status" value="1"/>
</dbReference>
<name>A0A8J3VWC4_9ACTN</name>
<evidence type="ECO:0000313" key="2">
    <source>
        <dbReference type="Proteomes" id="UP000642748"/>
    </source>
</evidence>
<accession>A0A8J3VWC4</accession>
<dbReference type="RefSeq" id="WP_203924116.1">
    <property type="nucleotide sequence ID" value="NZ_BONZ01000103.1"/>
</dbReference>
<protein>
    <submittedName>
        <fullName evidence="1">Uncharacterized protein</fullName>
    </submittedName>
</protein>
<dbReference type="Proteomes" id="UP000642748">
    <property type="component" value="Unassembled WGS sequence"/>
</dbReference>
<sequence>MTAEWVYPRLPAGVAEELLHSHSTVDSPELLVVASSTTHPRATWYPTAPNRVPRETLVEVQEAVRKIAHGSGWPTPISRYAGTDFDRRIAAELYRRMRILPADAASEDVWSFLSLVLLPDVALWRWPNPDRRPRYERLVGRPRNVFRRLWTRIHVLGEDVGGRLYEDEAVGLLERPVSLGGNPRTARAMAAAHLAHVERHPELPRTGLFRNAAVRMNRMAVLISPEALDDRQLTALMTEIFDAAARSLLRSADSSAPR</sequence>
<organism evidence="1 2">
    <name type="scientific">Rugosimonospora africana</name>
    <dbReference type="NCBI Taxonomy" id="556532"/>
    <lineage>
        <taxon>Bacteria</taxon>
        <taxon>Bacillati</taxon>
        <taxon>Actinomycetota</taxon>
        <taxon>Actinomycetes</taxon>
        <taxon>Micromonosporales</taxon>
        <taxon>Micromonosporaceae</taxon>
        <taxon>Rugosimonospora</taxon>
    </lineage>
</organism>
<dbReference type="EMBL" id="BONZ01000103">
    <property type="protein sequence ID" value="GIH20696.1"/>
    <property type="molecule type" value="Genomic_DNA"/>
</dbReference>
<gene>
    <name evidence="1" type="ORF">Raf01_88680</name>
</gene>
<reference evidence="1" key="1">
    <citation type="submission" date="2021-01" db="EMBL/GenBank/DDBJ databases">
        <title>Whole genome shotgun sequence of Rugosimonospora africana NBRC 104875.</title>
        <authorList>
            <person name="Komaki H."/>
            <person name="Tamura T."/>
        </authorList>
    </citation>
    <scope>NUCLEOTIDE SEQUENCE</scope>
    <source>
        <strain evidence="1">NBRC 104875</strain>
    </source>
</reference>
<comment type="caution">
    <text evidence="1">The sequence shown here is derived from an EMBL/GenBank/DDBJ whole genome shotgun (WGS) entry which is preliminary data.</text>
</comment>
<dbReference type="InterPro" id="IPR045920">
    <property type="entry name" value="DUF6339"/>
</dbReference>
<keyword evidence="2" id="KW-1185">Reference proteome</keyword>